<feature type="transmembrane region" description="Helical" evidence="10">
    <location>
        <begin position="523"/>
        <end position="547"/>
    </location>
</feature>
<dbReference type="PIRSF" id="PIRSF011018">
    <property type="entry name" value="Nicalin"/>
    <property type="match status" value="1"/>
</dbReference>
<evidence type="ECO:0000256" key="4">
    <source>
        <dbReference type="ARBA" id="ARBA00022729"/>
    </source>
</evidence>
<proteinExistence type="inferred from homology"/>
<dbReference type="GO" id="GO:0009966">
    <property type="term" value="P:regulation of signal transduction"/>
    <property type="evidence" value="ECO:0007669"/>
    <property type="project" value="InterPro"/>
</dbReference>
<keyword evidence="4 11" id="KW-0732">Signal</keyword>
<dbReference type="PROSITE" id="PS51257">
    <property type="entry name" value="PROKAR_LIPOPROTEIN"/>
    <property type="match status" value="1"/>
</dbReference>
<dbReference type="PANTHER" id="PTHR31826">
    <property type="entry name" value="NICALIN"/>
    <property type="match status" value="1"/>
</dbReference>
<organism evidence="12 13">
    <name type="scientific">Clitoria ternatea</name>
    <name type="common">Butterfly pea</name>
    <dbReference type="NCBI Taxonomy" id="43366"/>
    <lineage>
        <taxon>Eukaryota</taxon>
        <taxon>Viridiplantae</taxon>
        <taxon>Streptophyta</taxon>
        <taxon>Embryophyta</taxon>
        <taxon>Tracheophyta</taxon>
        <taxon>Spermatophyta</taxon>
        <taxon>Magnoliopsida</taxon>
        <taxon>eudicotyledons</taxon>
        <taxon>Gunneridae</taxon>
        <taxon>Pentapetalae</taxon>
        <taxon>rosids</taxon>
        <taxon>fabids</taxon>
        <taxon>Fabales</taxon>
        <taxon>Fabaceae</taxon>
        <taxon>Papilionoideae</taxon>
        <taxon>50 kb inversion clade</taxon>
        <taxon>NPAAA clade</taxon>
        <taxon>indigoferoid/millettioid clade</taxon>
        <taxon>Phaseoleae</taxon>
        <taxon>Clitoria</taxon>
    </lineage>
</organism>
<dbReference type="AlphaFoldDB" id="A0AAN9I374"/>
<evidence type="ECO:0000256" key="2">
    <source>
        <dbReference type="ARBA" id="ARBA00007717"/>
    </source>
</evidence>
<protein>
    <recommendedName>
        <fullName evidence="9">Nicalin</fullName>
    </recommendedName>
</protein>
<sequence length="565" mass="62864">MTMAPKKPRHHRDMLFDSVIALVFILVACVDLCDGATVVDVYRLIQYDMSGVPFGSRLASLNHHAASLHFSPHADLSRTVLLIPLRELNMSFVKEYIAESKPLGGLIILLPRMFSFENKDGTGSNHQDGSKELLKNVLAELEQILIHANLPYPVYFAFEDDNIDAVLTDIKKSDATGQPATATTGGYKFVVSAPEPKKVASPPLTNIQGWLAGLKMDDDTHQLPTIAIVASYDTFGAAPTLSVGSDSNGSGVVALLEVARLFSLLYSNPKTRGQYNLLFGLTSGGPYNYNGTRKWLRSLDQRLRESIDYAICLDSIGSWENELWIHVSKPPENAFIKKILEDFSSVAEELGFKVNLKHKKINISNPRVAWEHEQFSRLRVTAATLSELSTAPELLERTGGLVDSRHFVNEAAIVRSVKLLAESLARHIYGHQGKNVQIFADNSNLAVNPSYVRSWLDVLSQTPRVAPFLSKDDPFVMALKKELEDHTDEVNLQRDVLDGMFTFYDSTRTQLNVYQVASVTFDLLLLLVLGSYLIVLFSFLVITTRGLDDLISLFRRPPSRKVKTA</sequence>
<evidence type="ECO:0000256" key="8">
    <source>
        <dbReference type="ARBA" id="ARBA00023180"/>
    </source>
</evidence>
<comment type="similarity">
    <text evidence="2 9">Belongs to the nicastrin family.</text>
</comment>
<dbReference type="SUPFAM" id="SSF53187">
    <property type="entry name" value="Zn-dependent exopeptidases"/>
    <property type="match status" value="1"/>
</dbReference>
<evidence type="ECO:0000313" key="13">
    <source>
        <dbReference type="Proteomes" id="UP001359559"/>
    </source>
</evidence>
<keyword evidence="13" id="KW-1185">Reference proteome</keyword>
<feature type="chain" id="PRO_5042960946" description="Nicalin" evidence="11">
    <location>
        <begin position="36"/>
        <end position="565"/>
    </location>
</feature>
<comment type="subcellular location">
    <subcellularLocation>
        <location evidence="1">Endoplasmic reticulum membrane</location>
        <topology evidence="1">Single-pass membrane protein</topology>
    </subcellularLocation>
</comment>
<evidence type="ECO:0000313" key="12">
    <source>
        <dbReference type="EMBL" id="KAK7263424.1"/>
    </source>
</evidence>
<keyword evidence="8" id="KW-0325">Glycoprotein</keyword>
<feature type="signal peptide" evidence="11">
    <location>
        <begin position="1"/>
        <end position="35"/>
    </location>
</feature>
<dbReference type="EMBL" id="JAYKXN010000008">
    <property type="protein sequence ID" value="KAK7263424.1"/>
    <property type="molecule type" value="Genomic_DNA"/>
</dbReference>
<dbReference type="InterPro" id="IPR016574">
    <property type="entry name" value="Nicalin"/>
</dbReference>
<keyword evidence="6 10" id="KW-1133">Transmembrane helix</keyword>
<accession>A0AAN9I374</accession>
<keyword evidence="5" id="KW-0256">Endoplasmic reticulum</keyword>
<keyword evidence="3 10" id="KW-0812">Transmembrane</keyword>
<dbReference type="Pfam" id="PF05450">
    <property type="entry name" value="Nicastrin"/>
    <property type="match status" value="1"/>
</dbReference>
<dbReference type="PROSITE" id="PS00018">
    <property type="entry name" value="EF_HAND_1"/>
    <property type="match status" value="1"/>
</dbReference>
<reference evidence="12 13" key="1">
    <citation type="submission" date="2024-01" db="EMBL/GenBank/DDBJ databases">
        <title>The genomes of 5 underutilized Papilionoideae crops provide insights into root nodulation and disease resistance.</title>
        <authorList>
            <person name="Yuan L."/>
        </authorList>
    </citation>
    <scope>NUCLEOTIDE SEQUENCE [LARGE SCALE GENOMIC DNA]</scope>
    <source>
        <strain evidence="12">LY-2023</strain>
        <tissue evidence="12">Leaf</tissue>
    </source>
</reference>
<dbReference type="Proteomes" id="UP001359559">
    <property type="component" value="Unassembled WGS sequence"/>
</dbReference>
<evidence type="ECO:0000256" key="1">
    <source>
        <dbReference type="ARBA" id="ARBA00004389"/>
    </source>
</evidence>
<comment type="caution">
    <text evidence="12">The sequence shown here is derived from an EMBL/GenBank/DDBJ whole genome shotgun (WGS) entry which is preliminary data.</text>
</comment>
<gene>
    <name evidence="12" type="ORF">RJT34_31014</name>
</gene>
<keyword evidence="7 10" id="KW-0472">Membrane</keyword>
<evidence type="ECO:0000256" key="11">
    <source>
        <dbReference type="SAM" id="SignalP"/>
    </source>
</evidence>
<dbReference type="GO" id="GO:0005789">
    <property type="term" value="C:endoplasmic reticulum membrane"/>
    <property type="evidence" value="ECO:0007669"/>
    <property type="project" value="UniProtKB-SubCell"/>
</dbReference>
<evidence type="ECO:0000256" key="7">
    <source>
        <dbReference type="ARBA" id="ARBA00023136"/>
    </source>
</evidence>
<evidence type="ECO:0000256" key="10">
    <source>
        <dbReference type="SAM" id="Phobius"/>
    </source>
</evidence>
<evidence type="ECO:0000256" key="6">
    <source>
        <dbReference type="ARBA" id="ARBA00022989"/>
    </source>
</evidence>
<name>A0AAN9I374_CLITE</name>
<evidence type="ECO:0000256" key="9">
    <source>
        <dbReference type="PIRNR" id="PIRNR011018"/>
    </source>
</evidence>
<evidence type="ECO:0000256" key="5">
    <source>
        <dbReference type="ARBA" id="ARBA00022824"/>
    </source>
</evidence>
<dbReference type="InterPro" id="IPR018247">
    <property type="entry name" value="EF_Hand_1_Ca_BS"/>
</dbReference>
<dbReference type="CDD" id="cd03882">
    <property type="entry name" value="M28_nicalin_like"/>
    <property type="match status" value="1"/>
</dbReference>
<dbReference type="Gene3D" id="3.40.630.10">
    <property type="entry name" value="Zn peptidases"/>
    <property type="match status" value="1"/>
</dbReference>
<evidence type="ECO:0000256" key="3">
    <source>
        <dbReference type="ARBA" id="ARBA00022692"/>
    </source>
</evidence>